<dbReference type="Gene3D" id="2.160.20.10">
    <property type="entry name" value="Single-stranded right-handed beta-helix, Pectin lyase-like"/>
    <property type="match status" value="1"/>
</dbReference>
<dbReference type="EMBL" id="BARU01032878">
    <property type="protein sequence ID" value="GAH62233.1"/>
    <property type="molecule type" value="Genomic_DNA"/>
</dbReference>
<evidence type="ECO:0000313" key="1">
    <source>
        <dbReference type="EMBL" id="GAH62233.1"/>
    </source>
</evidence>
<dbReference type="SUPFAM" id="SSF51126">
    <property type="entry name" value="Pectin lyase-like"/>
    <property type="match status" value="1"/>
</dbReference>
<dbReference type="AlphaFoldDB" id="X1IXG2"/>
<organism evidence="1">
    <name type="scientific">marine sediment metagenome</name>
    <dbReference type="NCBI Taxonomy" id="412755"/>
    <lineage>
        <taxon>unclassified sequences</taxon>
        <taxon>metagenomes</taxon>
        <taxon>ecological metagenomes</taxon>
    </lineage>
</organism>
<gene>
    <name evidence="1" type="ORF">S03H2_51789</name>
</gene>
<accession>X1IXG2</accession>
<protein>
    <recommendedName>
        <fullName evidence="2">Right handed beta helix domain-containing protein</fullName>
    </recommendedName>
</protein>
<feature type="non-terminal residue" evidence="1">
    <location>
        <position position="260"/>
    </location>
</feature>
<feature type="non-terminal residue" evidence="1">
    <location>
        <position position="1"/>
    </location>
</feature>
<sequence>ELFVSGWSNGDASNYLNIFVPLAERHDGTSGSSGARIDGDSATQPVNISGGNDYLRIVGLRINNTSTAQRCIYGELETNDYVQIDSCLIDNTGTGQSIALQHTIVVETRTLIIKNNILYGDGTPSKGIYVRAWGAYGACTLDATLQNNTVNNCGVGIDMEENSQGVLNVTLENNICTNNTPDFDDSSYLSQGTISGNNNCSEDATGNDWDGSGSIISQTPSDLFVTEGSDLNLKTGSNAIDAGKTIAEFDNDALHLESDD</sequence>
<proteinExistence type="predicted"/>
<reference evidence="1" key="1">
    <citation type="journal article" date="2014" name="Front. Microbiol.">
        <title>High frequency of phylogenetically diverse reductive dehalogenase-homologous genes in deep subseafloor sedimentary metagenomes.</title>
        <authorList>
            <person name="Kawai M."/>
            <person name="Futagami T."/>
            <person name="Toyoda A."/>
            <person name="Takaki Y."/>
            <person name="Nishi S."/>
            <person name="Hori S."/>
            <person name="Arai W."/>
            <person name="Tsubouchi T."/>
            <person name="Morono Y."/>
            <person name="Uchiyama I."/>
            <person name="Ito T."/>
            <person name="Fujiyama A."/>
            <person name="Inagaki F."/>
            <person name="Takami H."/>
        </authorList>
    </citation>
    <scope>NUCLEOTIDE SEQUENCE</scope>
    <source>
        <strain evidence="1">Expedition CK06-06</strain>
    </source>
</reference>
<name>X1IXG2_9ZZZZ</name>
<dbReference type="InterPro" id="IPR012334">
    <property type="entry name" value="Pectin_lyas_fold"/>
</dbReference>
<evidence type="ECO:0008006" key="2">
    <source>
        <dbReference type="Google" id="ProtNLM"/>
    </source>
</evidence>
<comment type="caution">
    <text evidence="1">The sequence shown here is derived from an EMBL/GenBank/DDBJ whole genome shotgun (WGS) entry which is preliminary data.</text>
</comment>
<dbReference type="InterPro" id="IPR011050">
    <property type="entry name" value="Pectin_lyase_fold/virulence"/>
</dbReference>